<keyword evidence="2" id="KW-1133">Transmembrane helix</keyword>
<reference evidence="3" key="1">
    <citation type="submission" date="2021-03" db="EMBL/GenBank/DDBJ databases">
        <title>Chromosome level genome of the anhydrobiotic midge Polypedilum vanderplanki.</title>
        <authorList>
            <person name="Yoshida Y."/>
            <person name="Kikawada T."/>
            <person name="Gusev O."/>
        </authorList>
    </citation>
    <scope>NUCLEOTIDE SEQUENCE</scope>
    <source>
        <strain evidence="3">NIAS01</strain>
        <tissue evidence="3">Whole body or cell culture</tissue>
    </source>
</reference>
<feature type="transmembrane region" description="Helical" evidence="2">
    <location>
        <begin position="104"/>
        <end position="122"/>
    </location>
</feature>
<evidence type="ECO:0000256" key="2">
    <source>
        <dbReference type="SAM" id="Phobius"/>
    </source>
</evidence>
<proteinExistence type="predicted"/>
<dbReference type="Proteomes" id="UP001107558">
    <property type="component" value="Chromosome 4"/>
</dbReference>
<evidence type="ECO:0000256" key="1">
    <source>
        <dbReference type="SAM" id="MobiDB-lite"/>
    </source>
</evidence>
<dbReference type="EMBL" id="JADBJN010000004">
    <property type="protein sequence ID" value="KAG5669643.1"/>
    <property type="molecule type" value="Genomic_DNA"/>
</dbReference>
<name>A0A9J6BJA9_POLVA</name>
<keyword evidence="2" id="KW-0472">Membrane</keyword>
<sequence>MKLNFLTFDSGFGTMETDRFYLRYQNIFFGWLHLIFGIIGSIYAGYRAFVDLLKAKSASDLDSTYLRYVMLHLETIMCIVCFFLIWISMIFIAGVQKRHKMMMTPYIVVCILSLIASFFLIFKNLLFIILFVLYLYLVAIGCRLYKLILDSEKHVPNDVRRYESNQQEPPSIIPTIFRPRTPRNERPARNNNTNSGGNGGGNGTNGSHSREAEV</sequence>
<protein>
    <submittedName>
        <fullName evidence="3">Uncharacterized protein</fullName>
    </submittedName>
</protein>
<organism evidence="3 4">
    <name type="scientific">Polypedilum vanderplanki</name>
    <name type="common">Sleeping chironomid midge</name>
    <dbReference type="NCBI Taxonomy" id="319348"/>
    <lineage>
        <taxon>Eukaryota</taxon>
        <taxon>Metazoa</taxon>
        <taxon>Ecdysozoa</taxon>
        <taxon>Arthropoda</taxon>
        <taxon>Hexapoda</taxon>
        <taxon>Insecta</taxon>
        <taxon>Pterygota</taxon>
        <taxon>Neoptera</taxon>
        <taxon>Endopterygota</taxon>
        <taxon>Diptera</taxon>
        <taxon>Nematocera</taxon>
        <taxon>Chironomoidea</taxon>
        <taxon>Chironomidae</taxon>
        <taxon>Chironominae</taxon>
        <taxon>Polypedilum</taxon>
        <taxon>Polypedilum</taxon>
    </lineage>
</organism>
<feature type="region of interest" description="Disordered" evidence="1">
    <location>
        <begin position="161"/>
        <end position="214"/>
    </location>
</feature>
<dbReference type="AlphaFoldDB" id="A0A9J6BJA9"/>
<comment type="caution">
    <text evidence="3">The sequence shown here is derived from an EMBL/GenBank/DDBJ whole genome shotgun (WGS) entry which is preliminary data.</text>
</comment>
<evidence type="ECO:0000313" key="4">
    <source>
        <dbReference type="Proteomes" id="UP001107558"/>
    </source>
</evidence>
<feature type="transmembrane region" description="Helical" evidence="2">
    <location>
        <begin position="128"/>
        <end position="145"/>
    </location>
</feature>
<feature type="transmembrane region" description="Helical" evidence="2">
    <location>
        <begin position="28"/>
        <end position="49"/>
    </location>
</feature>
<dbReference type="OrthoDB" id="10442522at2759"/>
<keyword evidence="4" id="KW-1185">Reference proteome</keyword>
<evidence type="ECO:0000313" key="3">
    <source>
        <dbReference type="EMBL" id="KAG5669643.1"/>
    </source>
</evidence>
<keyword evidence="2" id="KW-0812">Transmembrane</keyword>
<gene>
    <name evidence="3" type="ORF">PVAND_017527</name>
</gene>
<accession>A0A9J6BJA9</accession>
<feature type="transmembrane region" description="Helical" evidence="2">
    <location>
        <begin position="69"/>
        <end position="92"/>
    </location>
</feature>